<keyword evidence="3" id="KW-1185">Reference proteome</keyword>
<dbReference type="PRINTS" id="PR01483">
    <property type="entry name" value="FASYNTHASE"/>
</dbReference>
<organism evidence="2 3">
    <name type="scientific">Uliginosibacterium silvisoli</name>
    <dbReference type="NCBI Taxonomy" id="3114758"/>
    <lineage>
        <taxon>Bacteria</taxon>
        <taxon>Pseudomonadati</taxon>
        <taxon>Pseudomonadota</taxon>
        <taxon>Betaproteobacteria</taxon>
        <taxon>Rhodocyclales</taxon>
        <taxon>Zoogloeaceae</taxon>
        <taxon>Uliginosibacterium</taxon>
    </lineage>
</organism>
<dbReference type="InterPro" id="IPR002539">
    <property type="entry name" value="MaoC-like_dom"/>
</dbReference>
<reference evidence="2 3" key="1">
    <citation type="submission" date="2024-01" db="EMBL/GenBank/DDBJ databases">
        <title>Uliginosibacterium soil sp. nov.</title>
        <authorList>
            <person name="Lv Y."/>
        </authorList>
    </citation>
    <scope>NUCLEOTIDE SEQUENCE [LARGE SCALE GENOMIC DNA]</scope>
    <source>
        <strain evidence="2 3">H3</strain>
    </source>
</reference>
<proteinExistence type="predicted"/>
<dbReference type="Gene3D" id="3.10.129.10">
    <property type="entry name" value="Hotdog Thioesterase"/>
    <property type="match status" value="1"/>
</dbReference>
<dbReference type="CDD" id="cd03449">
    <property type="entry name" value="R_hydratase"/>
    <property type="match status" value="1"/>
</dbReference>
<dbReference type="SUPFAM" id="SSF54637">
    <property type="entry name" value="Thioesterase/thiol ester dehydrase-isomerase"/>
    <property type="match status" value="1"/>
</dbReference>
<gene>
    <name evidence="2" type="ORF">VVD49_06210</name>
</gene>
<comment type="caution">
    <text evidence="2">The sequence shown here is derived from an EMBL/GenBank/DDBJ whole genome shotgun (WGS) entry which is preliminary data.</text>
</comment>
<protein>
    <submittedName>
        <fullName evidence="2">MaoC/PaaZ C-terminal domain-containing protein</fullName>
    </submittedName>
</protein>
<evidence type="ECO:0000313" key="3">
    <source>
        <dbReference type="Proteomes" id="UP001331561"/>
    </source>
</evidence>
<name>A0ABU6K044_9RHOO</name>
<dbReference type="Pfam" id="PF01575">
    <property type="entry name" value="MaoC_dehydratas"/>
    <property type="match status" value="1"/>
</dbReference>
<evidence type="ECO:0000313" key="2">
    <source>
        <dbReference type="EMBL" id="MEC5385308.1"/>
    </source>
</evidence>
<accession>A0ABU6K044</accession>
<sequence length="167" mass="18425">MQADTYIENRTFDEIRIGDSASLERLIRIEDVHLFAALSGDINPAHMDEEYAQSTPFGGVIAHGMFAGALVSNVLGMQLPGPGTIYISQELKFRRPVRIGDTLTVTLTCSERNEEKKRLRFDCVLKNQAGELVVKGEAEVMAPTVKVRRPRPHVPAITLDGKPLQPG</sequence>
<dbReference type="InterPro" id="IPR029069">
    <property type="entry name" value="HotDog_dom_sf"/>
</dbReference>
<dbReference type="InterPro" id="IPR003965">
    <property type="entry name" value="Fatty_acid_synthase"/>
</dbReference>
<dbReference type="Proteomes" id="UP001331561">
    <property type="component" value="Unassembled WGS sequence"/>
</dbReference>
<dbReference type="InterPro" id="IPR050965">
    <property type="entry name" value="UPF0336/Enoyl-CoA_hydratase"/>
</dbReference>
<dbReference type="RefSeq" id="WP_327598267.1">
    <property type="nucleotide sequence ID" value="NZ_JAYXHS010000001.1"/>
</dbReference>
<evidence type="ECO:0000259" key="1">
    <source>
        <dbReference type="Pfam" id="PF01575"/>
    </source>
</evidence>
<dbReference type="EMBL" id="JAYXHS010000001">
    <property type="protein sequence ID" value="MEC5385308.1"/>
    <property type="molecule type" value="Genomic_DNA"/>
</dbReference>
<feature type="domain" description="MaoC-like" evidence="1">
    <location>
        <begin position="25"/>
        <end position="116"/>
    </location>
</feature>
<dbReference type="PANTHER" id="PTHR43437">
    <property type="entry name" value="HYDROXYACYL-THIOESTER DEHYDRATASE TYPE 2, MITOCHONDRIAL-RELATED"/>
    <property type="match status" value="1"/>
</dbReference>
<dbReference type="PANTHER" id="PTHR43437:SF3">
    <property type="entry name" value="HYDROXYACYL-THIOESTER DEHYDRATASE TYPE 2, MITOCHONDRIAL"/>
    <property type="match status" value="1"/>
</dbReference>